<feature type="coiled-coil region" evidence="1">
    <location>
        <begin position="447"/>
        <end position="477"/>
    </location>
</feature>
<accession>A0A1X7L371</accession>
<name>A0A1X7L371_9BACT</name>
<proteinExistence type="predicted"/>
<sequence>MPIEILSYRSLRSLDKGLLKMYSDKTDSIFVVPASEDREWLKDILLAQGSFGSEAFRIYRWDELYRELCTSEEGKAPLIQIDPPDHWLALNGLTSELISRWRDRLPPGVAQSGFISSLGAMVRELIREEVPVEALLEGLFPDCKERPEDPSWILTSLYGEYVDLLRDKGLMDSAAISTEIGRLVAEGGKFMANLKNRPLVLVGFYSFNHSQLGMVRAMVKSGLDLKVFSPVAGLSHEYGSIAQLEGASVKELKSVSPKMFSILGGNGRHELETVARELVLWEKGLGAIPGDFPNWDRIAMATQPRSVSLAVEVLERYGIPFNLAKGRTVADTVLWDTVRKAWDCHRDRWQPGPTAELLCLPWMVPEGDERALARASARGIKEWKRLVSGNERLTSALQSVARFCKVLSSGGDCKTLLQALKDLACSMDWGKSLSAQVEDVPDLDRSVLDLGSAVRELERKLSKIEELQTDLGEAAQKPLKGGDAMAFLSVWAESSTVWPGPTRRGSMTLYPGSPPVMAHYDTWIMTEATGKNWPGTLVESPLLRESQREDLHSMDLRGFRLDRTHLPLLSEKRAQKEVLFRRLMACGDRLVILSRPSVDGSGRPLMETSFIKNALDDRWVTDLGSLDRSDGRVLPQWTEKALSPSEVHQPLAGSYSFRPDREFPKDSCPLPNKTIPLSSVDRFATCPFMFRCHSEGLFPPDLGGFNAALAGTAMHEIMNRSWKAYLQDESVPFTAIVDGLWEPVLEEVYRSMVVDRDLSRRKELFYSDLISGATLIQAMEQNGLRDRRIESMSEMDLPPLAMDNVTFTGKADRVDLLVDGRVILWDYKSGNSAFYSRSLQLAAYGVLLAEREPEPLEIGGYGFIGFRSSSVTGQADDDLRSLMSLPASSRSSLKDKLDLARSLLADLDRAVGEDDFSPNYESPGCSRCGYVSLCRRGELRRKDDDDDDSDR</sequence>
<dbReference type="Pfam" id="PF12705">
    <property type="entry name" value="PDDEXK_1"/>
    <property type="match status" value="1"/>
</dbReference>
<evidence type="ECO:0000259" key="2">
    <source>
        <dbReference type="Pfam" id="PF12705"/>
    </source>
</evidence>
<feature type="domain" description="PD-(D/E)XK endonuclease-like" evidence="2">
    <location>
        <begin position="678"/>
        <end position="935"/>
    </location>
</feature>
<gene>
    <name evidence="3" type="ORF">SAMN06275492_1451</name>
</gene>
<evidence type="ECO:0000256" key="1">
    <source>
        <dbReference type="SAM" id="Coils"/>
    </source>
</evidence>
<dbReference type="Proteomes" id="UP000193355">
    <property type="component" value="Unassembled WGS sequence"/>
</dbReference>
<dbReference type="InterPro" id="IPR011604">
    <property type="entry name" value="PDDEXK-like_dom_sf"/>
</dbReference>
<dbReference type="RefSeq" id="WP_159448347.1">
    <property type="nucleotide sequence ID" value="NZ_FXBB01000045.1"/>
</dbReference>
<evidence type="ECO:0000313" key="4">
    <source>
        <dbReference type="Proteomes" id="UP000193355"/>
    </source>
</evidence>
<dbReference type="GO" id="GO:0004386">
    <property type="term" value="F:helicase activity"/>
    <property type="evidence" value="ECO:0007669"/>
    <property type="project" value="UniProtKB-KW"/>
</dbReference>
<dbReference type="OrthoDB" id="396at2"/>
<keyword evidence="3" id="KW-0347">Helicase</keyword>
<dbReference type="AlphaFoldDB" id="A0A1X7L371"/>
<dbReference type="EMBL" id="FXBB01000045">
    <property type="protein sequence ID" value="SMG48308.1"/>
    <property type="molecule type" value="Genomic_DNA"/>
</dbReference>
<keyword evidence="3" id="KW-0067">ATP-binding</keyword>
<keyword evidence="3" id="KW-0547">Nucleotide-binding</keyword>
<keyword evidence="1" id="KW-0175">Coiled coil</keyword>
<protein>
    <submittedName>
        <fullName evidence="3">ATP-dependent helicase/DNAse subunit B</fullName>
    </submittedName>
</protein>
<organism evidence="3 4">
    <name type="scientific">Dethiosulfovibrio salsuginis</name>
    <dbReference type="NCBI Taxonomy" id="561720"/>
    <lineage>
        <taxon>Bacteria</taxon>
        <taxon>Thermotogati</taxon>
        <taxon>Synergistota</taxon>
        <taxon>Synergistia</taxon>
        <taxon>Synergistales</taxon>
        <taxon>Dethiosulfovibrionaceae</taxon>
        <taxon>Dethiosulfovibrio</taxon>
    </lineage>
</organism>
<dbReference type="InterPro" id="IPR038726">
    <property type="entry name" value="PDDEXK_AddAB-type"/>
</dbReference>
<keyword evidence="4" id="KW-1185">Reference proteome</keyword>
<reference evidence="4" key="1">
    <citation type="submission" date="2017-04" db="EMBL/GenBank/DDBJ databases">
        <authorList>
            <person name="Varghese N."/>
            <person name="Submissions S."/>
        </authorList>
    </citation>
    <scope>NUCLEOTIDE SEQUENCE [LARGE SCALE GENOMIC DNA]</scope>
    <source>
        <strain evidence="4">USBA 82</strain>
    </source>
</reference>
<keyword evidence="3" id="KW-0378">Hydrolase</keyword>
<evidence type="ECO:0000313" key="3">
    <source>
        <dbReference type="EMBL" id="SMG48308.1"/>
    </source>
</evidence>
<dbReference type="Gene3D" id="3.90.320.10">
    <property type="match status" value="1"/>
</dbReference>